<keyword evidence="2" id="KW-0694">RNA-binding</keyword>
<dbReference type="OrthoDB" id="1738325at2759"/>
<evidence type="ECO:0000256" key="1">
    <source>
        <dbReference type="ARBA" id="ARBA00007340"/>
    </source>
</evidence>
<dbReference type="Gene3D" id="2.40.50.140">
    <property type="entry name" value="Nucleic acid-binding proteins"/>
    <property type="match status" value="1"/>
</dbReference>
<dbReference type="InterPro" id="IPR012340">
    <property type="entry name" value="NA-bd_OB-fold"/>
</dbReference>
<feature type="domain" description="S1-like" evidence="5">
    <location>
        <begin position="33"/>
        <end position="95"/>
    </location>
</feature>
<dbReference type="InterPro" id="IPR039294">
    <property type="entry name" value="EIF1AD"/>
</dbReference>
<organism evidence="6 7">
    <name type="scientific">Ascobolus immersus RN42</name>
    <dbReference type="NCBI Taxonomy" id="1160509"/>
    <lineage>
        <taxon>Eukaryota</taxon>
        <taxon>Fungi</taxon>
        <taxon>Dikarya</taxon>
        <taxon>Ascomycota</taxon>
        <taxon>Pezizomycotina</taxon>
        <taxon>Pezizomycetes</taxon>
        <taxon>Pezizales</taxon>
        <taxon>Ascobolaceae</taxon>
        <taxon>Ascobolus</taxon>
    </lineage>
</organism>
<dbReference type="InterPro" id="IPR001253">
    <property type="entry name" value="TIF_eIF-1A"/>
</dbReference>
<evidence type="ECO:0000256" key="4">
    <source>
        <dbReference type="SAM" id="MobiDB-lite"/>
    </source>
</evidence>
<dbReference type="GO" id="GO:0005634">
    <property type="term" value="C:nucleus"/>
    <property type="evidence" value="ECO:0007669"/>
    <property type="project" value="TreeGrafter"/>
</dbReference>
<keyword evidence="3" id="KW-0648">Protein biosynthesis</keyword>
<evidence type="ECO:0000256" key="2">
    <source>
        <dbReference type="ARBA" id="ARBA00022884"/>
    </source>
</evidence>
<comment type="similarity">
    <text evidence="1">Belongs to the EIF1AD family.</text>
</comment>
<evidence type="ECO:0000313" key="6">
    <source>
        <dbReference type="EMBL" id="RPA79148.1"/>
    </source>
</evidence>
<dbReference type="AlphaFoldDB" id="A0A3N4I3B0"/>
<feature type="region of interest" description="Disordered" evidence="4">
    <location>
        <begin position="1"/>
        <end position="25"/>
    </location>
</feature>
<dbReference type="Pfam" id="PF01176">
    <property type="entry name" value="eIF-1a"/>
    <property type="match status" value="1"/>
</dbReference>
<keyword evidence="7" id="KW-1185">Reference proteome</keyword>
<dbReference type="STRING" id="1160509.A0A3N4I3B0"/>
<sequence>MAPRHSKHALASVAALTSSPPDELEPEHSICKVIKAAGNNLYSLETVKKETILAELPAKFRNAIWLRRGGFVVVDHGTFEGRGGKVAGEIVNVVRDEKEWRKKSYWPEQFVKRQLIDSDDEDEEGGDDSNKSAEEDLEGDRDGQDRVNQSTSDS</sequence>
<dbReference type="EMBL" id="ML119702">
    <property type="protein sequence ID" value="RPA79148.1"/>
    <property type="molecule type" value="Genomic_DNA"/>
</dbReference>
<feature type="compositionally biased region" description="Acidic residues" evidence="4">
    <location>
        <begin position="117"/>
        <end position="127"/>
    </location>
</feature>
<dbReference type="PANTHER" id="PTHR21641">
    <property type="entry name" value="TRANSLATION INITIATION FACTOR-RELATED"/>
    <property type="match status" value="1"/>
</dbReference>
<evidence type="ECO:0000259" key="5">
    <source>
        <dbReference type="PROSITE" id="PS50832"/>
    </source>
</evidence>
<dbReference type="GO" id="GO:0003723">
    <property type="term" value="F:RNA binding"/>
    <property type="evidence" value="ECO:0007669"/>
    <property type="project" value="UniProtKB-KW"/>
</dbReference>
<proteinExistence type="inferred from homology"/>
<dbReference type="SUPFAM" id="SSF50249">
    <property type="entry name" value="Nucleic acid-binding proteins"/>
    <property type="match status" value="1"/>
</dbReference>
<dbReference type="InterPro" id="IPR006196">
    <property type="entry name" value="RNA-binding_domain_S1_IF1"/>
</dbReference>
<evidence type="ECO:0000256" key="3">
    <source>
        <dbReference type="PROSITE-ProRule" id="PRU00181"/>
    </source>
</evidence>
<reference evidence="6 7" key="1">
    <citation type="journal article" date="2018" name="Nat. Ecol. Evol.">
        <title>Pezizomycetes genomes reveal the molecular basis of ectomycorrhizal truffle lifestyle.</title>
        <authorList>
            <person name="Murat C."/>
            <person name="Payen T."/>
            <person name="Noel B."/>
            <person name="Kuo A."/>
            <person name="Morin E."/>
            <person name="Chen J."/>
            <person name="Kohler A."/>
            <person name="Krizsan K."/>
            <person name="Balestrini R."/>
            <person name="Da Silva C."/>
            <person name="Montanini B."/>
            <person name="Hainaut M."/>
            <person name="Levati E."/>
            <person name="Barry K.W."/>
            <person name="Belfiori B."/>
            <person name="Cichocki N."/>
            <person name="Clum A."/>
            <person name="Dockter R.B."/>
            <person name="Fauchery L."/>
            <person name="Guy J."/>
            <person name="Iotti M."/>
            <person name="Le Tacon F."/>
            <person name="Lindquist E.A."/>
            <person name="Lipzen A."/>
            <person name="Malagnac F."/>
            <person name="Mello A."/>
            <person name="Molinier V."/>
            <person name="Miyauchi S."/>
            <person name="Poulain J."/>
            <person name="Riccioni C."/>
            <person name="Rubini A."/>
            <person name="Sitrit Y."/>
            <person name="Splivallo R."/>
            <person name="Traeger S."/>
            <person name="Wang M."/>
            <person name="Zifcakova L."/>
            <person name="Wipf D."/>
            <person name="Zambonelli A."/>
            <person name="Paolocci F."/>
            <person name="Nowrousian M."/>
            <person name="Ottonello S."/>
            <person name="Baldrian P."/>
            <person name="Spatafora J.W."/>
            <person name="Henrissat B."/>
            <person name="Nagy L.G."/>
            <person name="Aury J.M."/>
            <person name="Wincker P."/>
            <person name="Grigoriev I.V."/>
            <person name="Bonfante P."/>
            <person name="Martin F.M."/>
        </authorList>
    </citation>
    <scope>NUCLEOTIDE SEQUENCE [LARGE SCALE GENOMIC DNA]</scope>
    <source>
        <strain evidence="6 7">RN42</strain>
    </source>
</reference>
<keyword evidence="3" id="KW-0396">Initiation factor</keyword>
<feature type="compositionally biased region" description="Basic and acidic residues" evidence="4">
    <location>
        <begin position="128"/>
        <end position="145"/>
    </location>
</feature>
<gene>
    <name evidence="6" type="ORF">BJ508DRAFT_328560</name>
</gene>
<dbReference type="SMART" id="SM00652">
    <property type="entry name" value="eIF1a"/>
    <property type="match status" value="1"/>
</dbReference>
<protein>
    <submittedName>
        <fullName evidence="6">Nucleic acid-binding protein</fullName>
    </submittedName>
</protein>
<dbReference type="GO" id="GO:0003743">
    <property type="term" value="F:translation initiation factor activity"/>
    <property type="evidence" value="ECO:0007669"/>
    <property type="project" value="UniProtKB-UniRule"/>
</dbReference>
<feature type="region of interest" description="Disordered" evidence="4">
    <location>
        <begin position="114"/>
        <end position="154"/>
    </location>
</feature>
<evidence type="ECO:0000313" key="7">
    <source>
        <dbReference type="Proteomes" id="UP000275078"/>
    </source>
</evidence>
<dbReference type="PROSITE" id="PS50832">
    <property type="entry name" value="S1_IF1_TYPE"/>
    <property type="match status" value="1"/>
</dbReference>
<name>A0A3N4I3B0_ASCIM</name>
<dbReference type="Proteomes" id="UP000275078">
    <property type="component" value="Unassembled WGS sequence"/>
</dbReference>
<dbReference type="PANTHER" id="PTHR21641:SF0">
    <property type="entry name" value="RNA-BINDING PROTEIN EIF1AD-RELATED"/>
    <property type="match status" value="1"/>
</dbReference>
<accession>A0A3N4I3B0</accession>